<evidence type="ECO:0000256" key="1">
    <source>
        <dbReference type="ARBA" id="ARBA00004474"/>
    </source>
</evidence>
<dbReference type="InterPro" id="IPR012340">
    <property type="entry name" value="NA-bd_OB-fold"/>
</dbReference>
<dbReference type="InterPro" id="IPR005679">
    <property type="entry name" value="Ribosomal_uS12_bac"/>
</dbReference>
<sequence>MSVYFKKIKKVYVKSKKIRSYALTENPQKKGVCLKVYTTSPKKPNSGERKVARVSLSNGLKVTVSIPGEGHNLKQHSVVLVRGGRVRDIPGVRLKMIRNKYDLSPDLKKKKARSKYGVKKNVAIS</sequence>
<keyword evidence="11" id="KW-0496">Mitochondrion</keyword>
<evidence type="ECO:0000256" key="6">
    <source>
        <dbReference type="ARBA" id="ARBA00023274"/>
    </source>
</evidence>
<dbReference type="PIRSF" id="PIRSF002133">
    <property type="entry name" value="Ribosomal_S12/S23"/>
    <property type="match status" value="1"/>
</dbReference>
<comment type="subunit">
    <text evidence="3">Part of the 30S ribosomal subunit.</text>
</comment>
<keyword evidence="6 10" id="KW-0687">Ribonucleoprotein</keyword>
<dbReference type="GO" id="GO:0015935">
    <property type="term" value="C:small ribosomal subunit"/>
    <property type="evidence" value="ECO:0007669"/>
    <property type="project" value="InterPro"/>
</dbReference>
<evidence type="ECO:0000256" key="5">
    <source>
        <dbReference type="ARBA" id="ARBA00022980"/>
    </source>
</evidence>
<evidence type="ECO:0000256" key="4">
    <source>
        <dbReference type="ARBA" id="ARBA00022640"/>
    </source>
</evidence>
<keyword evidence="5 10" id="KW-0689">Ribosomal protein</keyword>
<dbReference type="AlphaFoldDB" id="V5KVJ0"/>
<dbReference type="GO" id="GO:0009536">
    <property type="term" value="C:plastid"/>
    <property type="evidence" value="ECO:0007669"/>
    <property type="project" value="UniProtKB-SubCell"/>
</dbReference>
<comment type="subcellular location">
    <subcellularLocation>
        <location evidence="1">Plastid</location>
    </subcellularLocation>
</comment>
<evidence type="ECO:0000256" key="9">
    <source>
        <dbReference type="ARBA" id="ARBA00081202"/>
    </source>
</evidence>
<accession>V5KVJ0</accession>
<protein>
    <recommendedName>
        <fullName evidence="8">Small ribosomal subunit protein uS12c</fullName>
    </recommendedName>
    <alternativeName>
        <fullName evidence="9">Apicoplast 30S ribosomal protein S12</fullName>
    </alternativeName>
</protein>
<comment type="function">
    <text evidence="7">With S4 and S5 plays an important role in translational accuracy. Located at the interface of the 30S and 50S subunits.</text>
</comment>
<keyword evidence="4" id="KW-0934">Plastid</keyword>
<dbReference type="Gene3D" id="2.40.50.140">
    <property type="entry name" value="Nucleic acid-binding proteins"/>
    <property type="match status" value="1"/>
</dbReference>
<dbReference type="GO" id="GO:0006412">
    <property type="term" value="P:translation"/>
    <property type="evidence" value="ECO:0007669"/>
    <property type="project" value="InterPro"/>
</dbReference>
<proteinExistence type="inferred from homology"/>
<reference evidence="11" key="2">
    <citation type="journal article" date="2014" name="PLoS ONE">
        <title>Description of Colponema vietnamica sp.n. and Acavomonas peruviana n. gen. n. sp., two new alveolate phyla (Colponemidia nom. nov. and Acavomonidia nom. nov.) and their contributions to reconstructing the ancestral state of alveolates and eukaryotes.</title>
        <authorList>
            <person name="Tikhonenkov D.V."/>
            <person name="Janouskovec J."/>
            <person name="Mylnikov A.P."/>
            <person name="Mikhailov K.V."/>
            <person name="Simdyanov T.G."/>
            <person name="Aleoshin V.V."/>
            <person name="Keeling P.J."/>
        </authorList>
    </citation>
    <scope>NUCLEOTIDE SEQUENCE</scope>
    <source>
        <strain evidence="11">Colp-5</strain>
    </source>
</reference>
<gene>
    <name evidence="11" type="primary">rps12</name>
</gene>
<evidence type="ECO:0000256" key="8">
    <source>
        <dbReference type="ARBA" id="ARBA00040813"/>
    </source>
</evidence>
<dbReference type="Pfam" id="PF00164">
    <property type="entry name" value="Ribosom_S12_S23"/>
    <property type="match status" value="1"/>
</dbReference>
<comment type="similarity">
    <text evidence="2 10">Belongs to the universal ribosomal protein uS12 family.</text>
</comment>
<evidence type="ECO:0000313" key="11">
    <source>
        <dbReference type="EMBL" id="AHA41654.1"/>
    </source>
</evidence>
<dbReference type="PANTHER" id="PTHR11652">
    <property type="entry name" value="30S RIBOSOMAL PROTEIN S12 FAMILY MEMBER"/>
    <property type="match status" value="1"/>
</dbReference>
<dbReference type="GO" id="GO:0003735">
    <property type="term" value="F:structural constituent of ribosome"/>
    <property type="evidence" value="ECO:0007669"/>
    <property type="project" value="InterPro"/>
</dbReference>
<evidence type="ECO:0000256" key="2">
    <source>
        <dbReference type="ARBA" id="ARBA00005657"/>
    </source>
</evidence>
<dbReference type="NCBIfam" id="TIGR00981">
    <property type="entry name" value="rpsL_bact"/>
    <property type="match status" value="1"/>
</dbReference>
<geneLocation type="mitochondrion" evidence="11"/>
<dbReference type="EMBL" id="KF651061">
    <property type="protein sequence ID" value="AHA41654.1"/>
    <property type="molecule type" value="Genomic_DNA"/>
</dbReference>
<evidence type="ECO:0000256" key="3">
    <source>
        <dbReference type="ARBA" id="ARBA00011458"/>
    </source>
</evidence>
<evidence type="ECO:0000256" key="10">
    <source>
        <dbReference type="RuleBase" id="RU003622"/>
    </source>
</evidence>
<organism evidence="11">
    <name type="scientific">Acavomonas peruviana</name>
    <dbReference type="NCBI Taxonomy" id="1542312"/>
    <lineage>
        <taxon>Eukaryota</taxon>
        <taxon>Sar</taxon>
        <taxon>Alveolata</taxon>
        <taxon>Colponemida</taxon>
        <taxon>Acavomonidia</taxon>
        <taxon>Acavomonas</taxon>
    </lineage>
</organism>
<evidence type="ECO:0000256" key="7">
    <source>
        <dbReference type="ARBA" id="ARBA00024830"/>
    </source>
</evidence>
<dbReference type="InterPro" id="IPR006032">
    <property type="entry name" value="Ribosomal_uS12"/>
</dbReference>
<dbReference type="CDD" id="cd03368">
    <property type="entry name" value="Ribosomal_S12"/>
    <property type="match status" value="1"/>
</dbReference>
<dbReference type="SUPFAM" id="SSF50249">
    <property type="entry name" value="Nucleic acid-binding proteins"/>
    <property type="match status" value="1"/>
</dbReference>
<name>V5KVJ0_9ALVE</name>
<dbReference type="FunFam" id="2.40.50.140:FF:000099">
    <property type="entry name" value="Ribosomal protein S12, mitochondrial"/>
    <property type="match status" value="1"/>
</dbReference>
<dbReference type="PRINTS" id="PR01034">
    <property type="entry name" value="RIBOSOMALS12"/>
</dbReference>
<reference evidence="11" key="1">
    <citation type="journal article" date="2013" name="Curr. Biol.">
        <title>Colponemids represent multiple ancient alveolate lineages.</title>
        <authorList>
            <person name="Janouskovec J."/>
            <person name="Tikhonenkov D.V."/>
            <person name="Mikhailov K.V."/>
            <person name="Simdyanov T.G."/>
            <person name="Aleoshin V.V."/>
            <person name="Mylnikov A.P."/>
            <person name="Keeling P.J."/>
        </authorList>
    </citation>
    <scope>NUCLEOTIDE SEQUENCE</scope>
    <source>
        <strain evidence="11">Colp-5</strain>
    </source>
</reference>